<feature type="domain" description="Mannosylglycerate hydrolase MGH1-like glycoside hydrolase" evidence="2">
    <location>
        <begin position="246"/>
        <end position="562"/>
    </location>
</feature>
<name>A0ABQ3IDG6_9PSEU</name>
<dbReference type="Pfam" id="PF22422">
    <property type="entry name" value="MGH1-like_GH"/>
    <property type="match status" value="1"/>
</dbReference>
<proteinExistence type="predicted"/>
<dbReference type="SUPFAM" id="SSF48208">
    <property type="entry name" value="Six-hairpin glycosidases"/>
    <property type="match status" value="1"/>
</dbReference>
<dbReference type="InterPro" id="IPR001661">
    <property type="entry name" value="Glyco_hydro_37"/>
</dbReference>
<evidence type="ECO:0000259" key="2">
    <source>
        <dbReference type="Pfam" id="PF22422"/>
    </source>
</evidence>
<protein>
    <recommendedName>
        <fullName evidence="2">Mannosylglycerate hydrolase MGH1-like glycoside hydrolase domain-containing protein</fullName>
    </recommendedName>
</protein>
<dbReference type="RefSeq" id="WP_191242963.1">
    <property type="nucleotide sequence ID" value="NZ_BNAU01000001.1"/>
</dbReference>
<dbReference type="InterPro" id="IPR054491">
    <property type="entry name" value="MGH1-like_GH"/>
</dbReference>
<evidence type="ECO:0000313" key="4">
    <source>
        <dbReference type="Proteomes" id="UP000605897"/>
    </source>
</evidence>
<dbReference type="PANTHER" id="PTHR23403">
    <property type="entry name" value="TREHALASE"/>
    <property type="match status" value="1"/>
</dbReference>
<keyword evidence="4" id="KW-1185">Reference proteome</keyword>
<dbReference type="Gene3D" id="1.50.10.10">
    <property type="match status" value="1"/>
</dbReference>
<organism evidence="3 4">
    <name type="scientific">Amycolatopsis deserti</name>
    <dbReference type="NCBI Taxonomy" id="185696"/>
    <lineage>
        <taxon>Bacteria</taxon>
        <taxon>Bacillati</taxon>
        <taxon>Actinomycetota</taxon>
        <taxon>Actinomycetes</taxon>
        <taxon>Pseudonocardiales</taxon>
        <taxon>Pseudonocardiaceae</taxon>
        <taxon>Amycolatopsis</taxon>
    </lineage>
</organism>
<evidence type="ECO:0000256" key="1">
    <source>
        <dbReference type="SAM" id="MobiDB-lite"/>
    </source>
</evidence>
<dbReference type="InterPro" id="IPR012341">
    <property type="entry name" value="6hp_glycosidase-like_sf"/>
</dbReference>
<reference evidence="4" key="1">
    <citation type="journal article" date="2019" name="Int. J. Syst. Evol. Microbiol.">
        <title>The Global Catalogue of Microorganisms (GCM) 10K type strain sequencing project: providing services to taxonomists for standard genome sequencing and annotation.</title>
        <authorList>
            <consortium name="The Broad Institute Genomics Platform"/>
            <consortium name="The Broad Institute Genome Sequencing Center for Infectious Disease"/>
            <person name="Wu L."/>
            <person name="Ma J."/>
        </authorList>
    </citation>
    <scope>NUCLEOTIDE SEQUENCE [LARGE SCALE GENOMIC DNA]</scope>
    <source>
        <strain evidence="4">CGMCC 4.7677</strain>
    </source>
</reference>
<gene>
    <name evidence="3" type="ORF">GCM10017786_06390</name>
</gene>
<evidence type="ECO:0000313" key="3">
    <source>
        <dbReference type="EMBL" id="GHE79285.1"/>
    </source>
</evidence>
<dbReference type="PANTHER" id="PTHR23403:SF1">
    <property type="entry name" value="TREHALASE"/>
    <property type="match status" value="1"/>
</dbReference>
<feature type="region of interest" description="Disordered" evidence="1">
    <location>
        <begin position="347"/>
        <end position="378"/>
    </location>
</feature>
<dbReference type="InterPro" id="IPR008928">
    <property type="entry name" value="6-hairpin_glycosidase_sf"/>
</dbReference>
<dbReference type="Proteomes" id="UP000605897">
    <property type="component" value="Unassembled WGS sequence"/>
</dbReference>
<dbReference type="EMBL" id="BNAU01000001">
    <property type="protein sequence ID" value="GHE79285.1"/>
    <property type="molecule type" value="Genomic_DNA"/>
</dbReference>
<sequence>MTRPAPAGWNTWDTQYHTAAAHLPSGLRIRLAVGTPDGGLADDFTWRRGLDRLGHHTVDGEYAEVTLRCDDARVRLVFASPEPDVLAALAEPHEADGHRVHLLIDRLPGAAGPVTADSTGSTDRLDLTAGESRWLLALSAPATVRTHGDGLRLDFRPGAAVRFTCSPAAAPEPDPAPDLEALREKAESAAIGSGGWLGRAAEGYQRALTWNTVIRTDLGRVITPTSRDFVHQGRDGFYGTWALHGWDTFFCGLTATWIDHDYARGIHGQILEQVTPAGFVPNRVSDERGRTDDRSQPPVGAYTVLKSYLSTGLSDETRDRGLLSETYPVLLGWHDWWPKARRGPHGVLAWGSDPTDDPKSATVDSTRRESGLDDSPMYDEIRYDPATHTMDLADVGLNALHVVDAEALASMADRLGDTGTARRLRAELSGARERTDKLFWDEESGHYRNVRADGAFDVHLTPTMVYPLLAGIPDAARARRTVDTLLVPELLGGSPPLPSTSRSDPGFNRFYCRGRIWGPVAFLVVEGLRRYGLDDHVSSIVDDLLTLFRDEWEQHSHVHENYFSDPAEDIHPFEARSDFLLSWGNLLAYLAMQELADPRPGGWRFAHPGKPATLTNLALTEGRLSVAAGDRLRVTLDGVVLVDAPATTVIEDYARTADSVRAVARSAGPGAVTLGVPGAARTVTVEVDGAISTVAVEPDRTVTVAVPAGRVPLALR</sequence>
<comment type="caution">
    <text evidence="3">The sequence shown here is derived from an EMBL/GenBank/DDBJ whole genome shotgun (WGS) entry which is preliminary data.</text>
</comment>
<accession>A0ABQ3IDG6</accession>